<feature type="chain" id="PRO_5002711855" evidence="2">
    <location>
        <begin position="44"/>
        <end position="1365"/>
    </location>
</feature>
<feature type="compositionally biased region" description="Pro residues" evidence="1">
    <location>
        <begin position="945"/>
        <end position="964"/>
    </location>
</feature>
<protein>
    <submittedName>
        <fullName evidence="3">Uncharacterized protein</fullName>
    </submittedName>
</protein>
<feature type="compositionally biased region" description="Basic and acidic residues" evidence="1">
    <location>
        <begin position="1113"/>
        <end position="1130"/>
    </location>
</feature>
<evidence type="ECO:0000256" key="1">
    <source>
        <dbReference type="SAM" id="MobiDB-lite"/>
    </source>
</evidence>
<dbReference type="EMBL" id="DS469600">
    <property type="protein sequence ID" value="EDO39851.1"/>
    <property type="molecule type" value="Genomic_DNA"/>
</dbReference>
<reference evidence="3 4" key="1">
    <citation type="journal article" date="2007" name="Science">
        <title>Sea anemone genome reveals ancestral eumetazoan gene repertoire and genomic organization.</title>
        <authorList>
            <person name="Putnam N.H."/>
            <person name="Srivastava M."/>
            <person name="Hellsten U."/>
            <person name="Dirks B."/>
            <person name="Chapman J."/>
            <person name="Salamov A."/>
            <person name="Terry A."/>
            <person name="Shapiro H."/>
            <person name="Lindquist E."/>
            <person name="Kapitonov V.V."/>
            <person name="Jurka J."/>
            <person name="Genikhovich G."/>
            <person name="Grigoriev I.V."/>
            <person name="Lucas S.M."/>
            <person name="Steele R.E."/>
            <person name="Finnerty J.R."/>
            <person name="Technau U."/>
            <person name="Martindale M.Q."/>
            <person name="Rokhsar D.S."/>
        </authorList>
    </citation>
    <scope>NUCLEOTIDE SEQUENCE [LARGE SCALE GENOMIC DNA]</scope>
    <source>
        <strain evidence="4">CH2 X CH6</strain>
    </source>
</reference>
<feature type="compositionally biased region" description="Basic residues" evidence="1">
    <location>
        <begin position="1342"/>
        <end position="1365"/>
    </location>
</feature>
<dbReference type="OMA" id="PFGTKTQ"/>
<feature type="region of interest" description="Disordered" evidence="1">
    <location>
        <begin position="1143"/>
        <end position="1167"/>
    </location>
</feature>
<evidence type="ECO:0000313" key="4">
    <source>
        <dbReference type="Proteomes" id="UP000001593"/>
    </source>
</evidence>
<feature type="compositionally biased region" description="Basic and acidic residues" evidence="1">
    <location>
        <begin position="893"/>
        <end position="911"/>
    </location>
</feature>
<organism evidence="3 4">
    <name type="scientific">Nematostella vectensis</name>
    <name type="common">Starlet sea anemone</name>
    <dbReference type="NCBI Taxonomy" id="45351"/>
    <lineage>
        <taxon>Eukaryota</taxon>
        <taxon>Metazoa</taxon>
        <taxon>Cnidaria</taxon>
        <taxon>Anthozoa</taxon>
        <taxon>Hexacorallia</taxon>
        <taxon>Actiniaria</taxon>
        <taxon>Edwardsiidae</taxon>
        <taxon>Nematostella</taxon>
    </lineage>
</organism>
<keyword evidence="4" id="KW-1185">Reference proteome</keyword>
<dbReference type="HOGENOM" id="CLU_256733_0_0_1"/>
<dbReference type="InParanoid" id="A7S907"/>
<feature type="region of interest" description="Disordered" evidence="1">
    <location>
        <begin position="718"/>
        <end position="857"/>
    </location>
</feature>
<feature type="compositionally biased region" description="Pro residues" evidence="1">
    <location>
        <begin position="500"/>
        <end position="521"/>
    </location>
</feature>
<feature type="region of interest" description="Disordered" evidence="1">
    <location>
        <begin position="1338"/>
        <end position="1365"/>
    </location>
</feature>
<feature type="signal peptide" evidence="2">
    <location>
        <begin position="1"/>
        <end position="43"/>
    </location>
</feature>
<feature type="region of interest" description="Disordered" evidence="1">
    <location>
        <begin position="106"/>
        <end position="192"/>
    </location>
</feature>
<keyword evidence="2" id="KW-0732">Signal</keyword>
<accession>A7S907</accession>
<evidence type="ECO:0000256" key="2">
    <source>
        <dbReference type="SAM" id="SignalP"/>
    </source>
</evidence>
<feature type="compositionally biased region" description="Polar residues" evidence="1">
    <location>
        <begin position="121"/>
        <end position="141"/>
    </location>
</feature>
<feature type="compositionally biased region" description="Polar residues" evidence="1">
    <location>
        <begin position="1283"/>
        <end position="1300"/>
    </location>
</feature>
<feature type="compositionally biased region" description="Low complexity" evidence="1">
    <location>
        <begin position="758"/>
        <end position="798"/>
    </location>
</feature>
<feature type="compositionally biased region" description="Low complexity" evidence="1">
    <location>
        <begin position="817"/>
        <end position="837"/>
    </location>
</feature>
<feature type="compositionally biased region" description="Pro residues" evidence="1">
    <location>
        <begin position="604"/>
        <end position="620"/>
    </location>
</feature>
<feature type="region of interest" description="Disordered" evidence="1">
    <location>
        <begin position="1258"/>
        <end position="1301"/>
    </location>
</feature>
<feature type="region of interest" description="Disordered" evidence="1">
    <location>
        <begin position="297"/>
        <end position="332"/>
    </location>
</feature>
<name>A7S907_NEMVE</name>
<dbReference type="Proteomes" id="UP000001593">
    <property type="component" value="Unassembled WGS sequence"/>
</dbReference>
<dbReference type="KEGG" id="nve:5511521"/>
<feature type="region of interest" description="Disordered" evidence="1">
    <location>
        <begin position="1107"/>
        <end position="1130"/>
    </location>
</feature>
<feature type="compositionally biased region" description="Basic and acidic residues" evidence="1">
    <location>
        <begin position="1001"/>
        <end position="1011"/>
    </location>
</feature>
<feature type="compositionally biased region" description="Pro residues" evidence="1">
    <location>
        <begin position="681"/>
        <end position="690"/>
    </location>
</feature>
<feature type="compositionally biased region" description="Polar residues" evidence="1">
    <location>
        <begin position="728"/>
        <end position="748"/>
    </location>
</feature>
<feature type="compositionally biased region" description="Polar residues" evidence="1">
    <location>
        <begin position="1148"/>
        <end position="1158"/>
    </location>
</feature>
<feature type="compositionally biased region" description="Basic and acidic residues" evidence="1">
    <location>
        <begin position="840"/>
        <end position="857"/>
    </location>
</feature>
<feature type="region of interest" description="Disordered" evidence="1">
    <location>
        <begin position="891"/>
        <end position="1012"/>
    </location>
</feature>
<feature type="region of interest" description="Disordered" evidence="1">
    <location>
        <begin position="471"/>
        <end position="526"/>
    </location>
</feature>
<feature type="region of interest" description="Disordered" evidence="1">
    <location>
        <begin position="578"/>
        <end position="690"/>
    </location>
</feature>
<gene>
    <name evidence="3" type="ORF">NEMVEDRAFT_v1g208635</name>
</gene>
<sequence length="1365" mass="153326">MPFVSYRASHASPVVAGLQMVRVGPTWTKLFFVLLSLLVTTHQQELFEDSVDLENAVPDFETSFVSPVEEYDIPDDGAIRQEQSLEEAPFNNDQEEEGSAGEITLDQPVPQFKNNDDDGAAQQSAKADEQPSTDATESAENSQDEEVATNASGMPSLKGEGGASAKVADGLTGEVGNKSKTKGSSLNDDLLYPLKDESADRRHSIAGKRNVYSFSKKSKVLRKATKPGIILEVKSKATSSVSNTAKVTGTKYKLKARQVEKDVVKQSVKKAGSVKISKAANVGSTNDTIGQMLNMTKTAGQKQADRKKRQLNQDDKVAQAKAKLQHAEKASDVLTSMEKEMGLDPSTAEEKTKNLTSVLKDEMSKFKDLINKQDDSVKKEKFEKLEKLAEEDVKGTNDVMKLIVELEVAKYFAKQRARQKLELAVRDRINNPPPRPYASQFADAPPVSPYGPMMGYMPLYQHQYNMPYSPQMPLVTQPPQPYLDLPPANPQNMEFNDAMPPQPEQQPPPPPPPPSQPPPQQFIPSPQFPEQALQFTNQPAAPVMNAPFADMSHPSAPYFNSFQATPMPQYNMYGYGGQITPIPNPMMQQQPLQYGPAPNKYRPAPQPYRPAPEPYRPAPFRPAQVKKVHAKTASVHAKVKTRPAKYYSKPVKSHDKPAKSSRKPAKVYKTKAPKRLNYHPIKPPVMPKPEPYVPNVMQAQPTYYAAYMQNGFKASPGFGWYDEYSRPQPAQQYSSQGLPPQAPQQYSWQGPPPQAAKQYYSQEPPPQAAQQYSSQGPPPQAAEQYSSQEPPPQAAQQYFSQGLPPQEAQQYNSKELPPQAAQYYSQSSPAAQLSQPAESKVPDIYHGDFVENKRPPPLDLKKMMHTLFQLHSNPALFQQRLNAAYKPVASKPVEVETKPAEPEHAAYKPDEPEQAFFTPEPASQMNSQFNDQPNLAPYEPFARPQQPPAPMPPQQQSPYQPPAPTMQQPQLQAFAPFSPQPSQPYINPDAFHNTSPFTPEDTSKGDDEQYYHDQPAAVPPPFSSQFAAPWPPMQPYGSYDMWGRFAMSGPQQQQQQALAWQQDQYEPQRVNYQMLDPLLIQALTKVKNTQKAAEVVKKIEDKIGLSPPSVNHIIDDVETETKKERDQTDQAIRDEEAELEKQAKALNDGSNSTKTSSQDLEKKKMKLEEDRKRNEIAKQKLASIRKIEKILTFIETARWSAIKRAKEHVKSLQKGGLEIKKRDLHESENEIEKRRRRNNINIWLKGSRNSINTSRFFEGARKRNKNSTHASTWPNSFKDDSNSEGSASRSSPTPTGSSVIKRNHIAKKSKIGVLLLKKLLQRVDNLYDMQSKILTQLIKNNGNKRRKRSALRHHHRHRHRHHQRR</sequence>
<feature type="compositionally biased region" description="Basic residues" evidence="1">
    <location>
        <begin position="659"/>
        <end position="677"/>
    </location>
</feature>
<evidence type="ECO:0000313" key="3">
    <source>
        <dbReference type="EMBL" id="EDO39851.1"/>
    </source>
</evidence>
<proteinExistence type="predicted"/>
<feature type="compositionally biased region" description="Polar residues" evidence="1">
    <location>
        <begin position="921"/>
        <end position="933"/>
    </location>
</feature>